<dbReference type="eggNOG" id="ENOG502ZWI6">
    <property type="taxonomic scope" value="Bacteria"/>
</dbReference>
<dbReference type="STRING" id="887929.HMP0721_1755"/>
<keyword evidence="2" id="KW-1185">Reference proteome</keyword>
<evidence type="ECO:0000313" key="2">
    <source>
        <dbReference type="Proteomes" id="UP000004754"/>
    </source>
</evidence>
<dbReference type="Proteomes" id="UP000004754">
    <property type="component" value="Unassembled WGS sequence"/>
</dbReference>
<organism evidence="1 2">
    <name type="scientific">Pseudoramibacter alactolyticus ATCC 23263</name>
    <dbReference type="NCBI Taxonomy" id="887929"/>
    <lineage>
        <taxon>Bacteria</taxon>
        <taxon>Bacillati</taxon>
        <taxon>Bacillota</taxon>
        <taxon>Clostridia</taxon>
        <taxon>Eubacteriales</taxon>
        <taxon>Eubacteriaceae</taxon>
        <taxon>Pseudoramibacter</taxon>
    </lineage>
</organism>
<accession>E6MIC0</accession>
<dbReference type="AlphaFoldDB" id="E6MIC0"/>
<dbReference type="EMBL" id="AEQN01000023">
    <property type="protein sequence ID" value="EFV01016.1"/>
    <property type="molecule type" value="Genomic_DNA"/>
</dbReference>
<protein>
    <submittedName>
        <fullName evidence="1">Uncharacterized protein</fullName>
    </submittedName>
</protein>
<reference evidence="1 2" key="1">
    <citation type="submission" date="2010-12" db="EMBL/GenBank/DDBJ databases">
        <authorList>
            <person name="Muzny D."/>
            <person name="Qin X."/>
            <person name="Deng J."/>
            <person name="Jiang H."/>
            <person name="Liu Y."/>
            <person name="Qu J."/>
            <person name="Song X.-Z."/>
            <person name="Zhang L."/>
            <person name="Thornton R."/>
            <person name="Coyle M."/>
            <person name="Francisco L."/>
            <person name="Jackson L."/>
            <person name="Javaid M."/>
            <person name="Korchina V."/>
            <person name="Kovar C."/>
            <person name="Mata R."/>
            <person name="Mathew T."/>
            <person name="Ngo R."/>
            <person name="Nguyen L."/>
            <person name="Nguyen N."/>
            <person name="Okwuonu G."/>
            <person name="Ongeri F."/>
            <person name="Pham C."/>
            <person name="Simmons D."/>
            <person name="Wilczek-Boney K."/>
            <person name="Hale W."/>
            <person name="Jakkamsetti A."/>
            <person name="Pham P."/>
            <person name="Ruth R."/>
            <person name="San Lucas F."/>
            <person name="Warren J."/>
            <person name="Zhang J."/>
            <person name="Zhao Z."/>
            <person name="Zhou C."/>
            <person name="Zhu D."/>
            <person name="Lee S."/>
            <person name="Bess C."/>
            <person name="Blankenburg K."/>
            <person name="Forbes L."/>
            <person name="Fu Q."/>
            <person name="Gubbala S."/>
            <person name="Hirani K."/>
            <person name="Jayaseelan J.C."/>
            <person name="Lara F."/>
            <person name="Munidasa M."/>
            <person name="Palculict T."/>
            <person name="Patil S."/>
            <person name="Pu L.-L."/>
            <person name="Saada N."/>
            <person name="Tang L."/>
            <person name="Weissenberger G."/>
            <person name="Zhu Y."/>
            <person name="Hemphill L."/>
            <person name="Shang Y."/>
            <person name="Youmans B."/>
            <person name="Ayvaz T."/>
            <person name="Ross M."/>
            <person name="Santibanez J."/>
            <person name="Aqrawi P."/>
            <person name="Gross S."/>
            <person name="Joshi V."/>
            <person name="Fowler G."/>
            <person name="Nazareth L."/>
            <person name="Reid J."/>
            <person name="Worley K."/>
            <person name="Petrosino J."/>
            <person name="Highlander S."/>
            <person name="Gibbs R."/>
        </authorList>
    </citation>
    <scope>NUCLEOTIDE SEQUENCE [LARGE SCALE GENOMIC DNA]</scope>
    <source>
        <strain evidence="1 2">ATCC 23263</strain>
    </source>
</reference>
<proteinExistence type="predicted"/>
<dbReference type="RefSeq" id="WP_006599177.1">
    <property type="nucleotide sequence ID" value="NZ_GL622359.1"/>
</dbReference>
<gene>
    <name evidence="1" type="ORF">HMP0721_1755</name>
</gene>
<dbReference type="OrthoDB" id="2097272at2"/>
<comment type="caution">
    <text evidence="1">The sequence shown here is derived from an EMBL/GenBank/DDBJ whole genome shotgun (WGS) entry which is preliminary data.</text>
</comment>
<name>E6MIC0_9FIRM</name>
<evidence type="ECO:0000313" key="1">
    <source>
        <dbReference type="EMBL" id="EFV01016.1"/>
    </source>
</evidence>
<dbReference type="HOGENOM" id="CLU_1925740_0_0_9"/>
<sequence length="131" mass="15583">METKPIKPILIAAGIALLGLLLVKGAIAWNLHDNAYYYATHMPYAKNEYPIVREWEYRRLPESINKDYPNGYNEKLRRRSGIAICRLFKKGDLWKVSDWGLFYYPVEKYDEQYIAFYFDKIIKSLIMTFMI</sequence>